<keyword evidence="3" id="KW-1185">Reference proteome</keyword>
<protein>
    <submittedName>
        <fullName evidence="2">DUF2178 domain-containing protein</fullName>
    </submittedName>
</protein>
<keyword evidence="1" id="KW-0812">Transmembrane</keyword>
<feature type="transmembrane region" description="Helical" evidence="1">
    <location>
        <begin position="43"/>
        <end position="62"/>
    </location>
</feature>
<dbReference type="EMBL" id="JAJEPU010000044">
    <property type="protein sequence ID" value="MCC2165634.1"/>
    <property type="molecule type" value="Genomic_DNA"/>
</dbReference>
<dbReference type="AlphaFoldDB" id="A0AAE3DKS6"/>
<accession>A0AAE3DKS6</accession>
<feature type="transmembrane region" description="Helical" evidence="1">
    <location>
        <begin position="108"/>
        <end position="126"/>
    </location>
</feature>
<proteinExistence type="predicted"/>
<reference evidence="2" key="1">
    <citation type="submission" date="2021-10" db="EMBL/GenBank/DDBJ databases">
        <title>Anaerobic single-cell dispensing facilitates the cultivation of human gut bacteria.</title>
        <authorList>
            <person name="Afrizal A."/>
        </authorList>
    </citation>
    <scope>NUCLEOTIDE SEQUENCE</scope>
    <source>
        <strain evidence="2">CLA-AA-H274</strain>
    </source>
</reference>
<keyword evidence="1" id="KW-0472">Membrane</keyword>
<feature type="transmembrane region" description="Helical" evidence="1">
    <location>
        <begin position="77"/>
        <end position="96"/>
    </location>
</feature>
<name>A0AAE3DKS6_9FIRM</name>
<feature type="transmembrane region" description="Helical" evidence="1">
    <location>
        <begin position="146"/>
        <end position="164"/>
    </location>
</feature>
<feature type="transmembrane region" description="Helical" evidence="1">
    <location>
        <begin position="6"/>
        <end position="23"/>
    </location>
</feature>
<comment type="caution">
    <text evidence="2">The sequence shown here is derived from an EMBL/GenBank/DDBJ whole genome shotgun (WGS) entry which is preliminary data.</text>
</comment>
<keyword evidence="1" id="KW-1133">Transmembrane helix</keyword>
<dbReference type="Proteomes" id="UP001198962">
    <property type="component" value="Unassembled WGS sequence"/>
</dbReference>
<gene>
    <name evidence="2" type="ORF">LKD32_12250</name>
</gene>
<evidence type="ECO:0000313" key="3">
    <source>
        <dbReference type="Proteomes" id="UP001198962"/>
    </source>
</evidence>
<evidence type="ECO:0000313" key="2">
    <source>
        <dbReference type="EMBL" id="MCC2165634.1"/>
    </source>
</evidence>
<evidence type="ECO:0000256" key="1">
    <source>
        <dbReference type="SAM" id="Phobius"/>
    </source>
</evidence>
<organism evidence="2 3">
    <name type="scientific">Brotaphodocola catenula</name>
    <dbReference type="NCBI Taxonomy" id="2885361"/>
    <lineage>
        <taxon>Bacteria</taxon>
        <taxon>Bacillati</taxon>
        <taxon>Bacillota</taxon>
        <taxon>Clostridia</taxon>
        <taxon>Lachnospirales</taxon>
        <taxon>Lachnospiraceae</taxon>
        <taxon>Brotaphodocola</taxon>
    </lineage>
</organism>
<dbReference type="RefSeq" id="WP_308451894.1">
    <property type="nucleotide sequence ID" value="NZ_JAJEPU010000044.1"/>
</dbReference>
<sequence>MLNTGFVTLLSFVVVFGIVFLIVRKNANEFHYDEMQLKIRGDAYKFGFYTIIALLAVTGLLYGTEGLNLSRYMTTDMLLFVILYAGVIVFAVYSILKDSFFRVLENGNRYLLLCACIIMSNTASLVQRIQTGRFLENGVLDFSNGGANVLCLIGFLIIFGAIMIRKVSGNGEEDEKS</sequence>